<dbReference type="Proteomes" id="UP001500469">
    <property type="component" value="Unassembled WGS sequence"/>
</dbReference>
<keyword evidence="3" id="KW-0378">Hydrolase</keyword>
<dbReference type="PANTHER" id="PTHR43722:SF1">
    <property type="entry name" value="PROLINE IMINOPEPTIDASE"/>
    <property type="match status" value="1"/>
</dbReference>
<organism evidence="3 4">
    <name type="scientific">Algoriphagus jejuensis</name>
    <dbReference type="NCBI Taxonomy" id="419934"/>
    <lineage>
        <taxon>Bacteria</taxon>
        <taxon>Pseudomonadati</taxon>
        <taxon>Bacteroidota</taxon>
        <taxon>Cytophagia</taxon>
        <taxon>Cytophagales</taxon>
        <taxon>Cyclobacteriaceae</taxon>
        <taxon>Algoriphagus</taxon>
    </lineage>
</organism>
<dbReference type="Pfam" id="PF00561">
    <property type="entry name" value="Abhydrolase_1"/>
    <property type="match status" value="1"/>
</dbReference>
<name>A0ABP3YA25_9BACT</name>
<dbReference type="Gene3D" id="3.40.50.1820">
    <property type="entry name" value="alpha/beta hydrolase"/>
    <property type="match status" value="1"/>
</dbReference>
<gene>
    <name evidence="3" type="ORF">GCM10009119_13280</name>
</gene>
<dbReference type="GO" id="GO:0016787">
    <property type="term" value="F:hydrolase activity"/>
    <property type="evidence" value="ECO:0007669"/>
    <property type="project" value="UniProtKB-KW"/>
</dbReference>
<accession>A0ABP3YA25</accession>
<dbReference type="InterPro" id="IPR029058">
    <property type="entry name" value="AB_hydrolase_fold"/>
</dbReference>
<feature type="domain" description="AB hydrolase-1" evidence="2">
    <location>
        <begin position="15"/>
        <end position="263"/>
    </location>
</feature>
<evidence type="ECO:0000313" key="3">
    <source>
        <dbReference type="EMBL" id="GAA0878360.1"/>
    </source>
</evidence>
<proteinExistence type="predicted"/>
<evidence type="ECO:0000259" key="2">
    <source>
        <dbReference type="Pfam" id="PF00561"/>
    </source>
</evidence>
<keyword evidence="4" id="KW-1185">Reference proteome</keyword>
<dbReference type="PANTHER" id="PTHR43722">
    <property type="entry name" value="PROLINE IMINOPEPTIDASE"/>
    <property type="match status" value="1"/>
</dbReference>
<evidence type="ECO:0000313" key="4">
    <source>
        <dbReference type="Proteomes" id="UP001500469"/>
    </source>
</evidence>
<sequence length="283" mass="31765">MSPYADNLYKAWETDFLIVQWDQRGAGRTYGRNAPEELTPEFLQANPLTLTQMADDGIALSEFLIEHLGKEKIILFGTSWGSALGVAIATKRPDLFYAYVGHSQIVNPSSDEGLYKKVQQLATAANDTTSLDRLNEIGAPPYDRARTVGQLWRIVKKYESQNSQPAPESWFVPSSDYANAKDDQHRSDGDDYSYVNFVGDKVLGVAAMRASINFLETSLDFKIPVYLIQGEEDILTPKESTRLFFEQLKSPAKDYVLLPNTAHGFNQVVIDSQYAIFMSIRVD</sequence>
<evidence type="ECO:0000256" key="1">
    <source>
        <dbReference type="ARBA" id="ARBA00021843"/>
    </source>
</evidence>
<reference evidence="4" key="1">
    <citation type="journal article" date="2019" name="Int. J. Syst. Evol. Microbiol.">
        <title>The Global Catalogue of Microorganisms (GCM) 10K type strain sequencing project: providing services to taxonomists for standard genome sequencing and annotation.</title>
        <authorList>
            <consortium name="The Broad Institute Genomics Platform"/>
            <consortium name="The Broad Institute Genome Sequencing Center for Infectious Disease"/>
            <person name="Wu L."/>
            <person name="Ma J."/>
        </authorList>
    </citation>
    <scope>NUCLEOTIDE SEQUENCE [LARGE SCALE GENOMIC DNA]</scope>
    <source>
        <strain evidence="4">JCM 16112</strain>
    </source>
</reference>
<comment type="caution">
    <text evidence="3">The sequence shown here is derived from an EMBL/GenBank/DDBJ whole genome shotgun (WGS) entry which is preliminary data.</text>
</comment>
<dbReference type="InterPro" id="IPR000073">
    <property type="entry name" value="AB_hydrolase_1"/>
</dbReference>
<protein>
    <recommendedName>
        <fullName evidence="1">Proline iminopeptidase</fullName>
    </recommendedName>
</protein>
<dbReference type="InterPro" id="IPR005944">
    <property type="entry name" value="Pro_iminopeptidase"/>
</dbReference>
<dbReference type="EMBL" id="BAAAFI010000005">
    <property type="protein sequence ID" value="GAA0878360.1"/>
    <property type="molecule type" value="Genomic_DNA"/>
</dbReference>
<dbReference type="SUPFAM" id="SSF53474">
    <property type="entry name" value="alpha/beta-Hydrolases"/>
    <property type="match status" value="1"/>
</dbReference>